<accession>A0AAE4CW05</accession>
<organism evidence="1 2">
    <name type="scientific">Catenuloplanes niger</name>
    <dbReference type="NCBI Taxonomy" id="587534"/>
    <lineage>
        <taxon>Bacteria</taxon>
        <taxon>Bacillati</taxon>
        <taxon>Actinomycetota</taxon>
        <taxon>Actinomycetes</taxon>
        <taxon>Micromonosporales</taxon>
        <taxon>Micromonosporaceae</taxon>
        <taxon>Catenuloplanes</taxon>
    </lineage>
</organism>
<dbReference type="EMBL" id="JAVDYC010000001">
    <property type="protein sequence ID" value="MDR7328001.1"/>
    <property type="molecule type" value="Genomic_DNA"/>
</dbReference>
<comment type="caution">
    <text evidence="1">The sequence shown here is derived from an EMBL/GenBank/DDBJ whole genome shotgun (WGS) entry which is preliminary data.</text>
</comment>
<evidence type="ECO:0000313" key="2">
    <source>
        <dbReference type="Proteomes" id="UP001183629"/>
    </source>
</evidence>
<name>A0AAE4CW05_9ACTN</name>
<sequence>MSDGIYVPTDRLTSTAQVFEALSTSASQIHGALRDAHPEPVLWGLLGQPLRLMYESKATGADEHIGKIAEALSAQGKAIQAAADNHRQLDEATAAAFKRFLDKLAGGS</sequence>
<dbReference type="RefSeq" id="WP_310428817.1">
    <property type="nucleotide sequence ID" value="NZ_JAVDYC010000001.1"/>
</dbReference>
<dbReference type="Proteomes" id="UP001183629">
    <property type="component" value="Unassembled WGS sequence"/>
</dbReference>
<gene>
    <name evidence="1" type="ORF">J2S44_008251</name>
</gene>
<reference evidence="1 2" key="1">
    <citation type="submission" date="2023-07" db="EMBL/GenBank/DDBJ databases">
        <title>Sequencing the genomes of 1000 actinobacteria strains.</title>
        <authorList>
            <person name="Klenk H.-P."/>
        </authorList>
    </citation>
    <scope>NUCLEOTIDE SEQUENCE [LARGE SCALE GENOMIC DNA]</scope>
    <source>
        <strain evidence="1 2">DSM 44711</strain>
    </source>
</reference>
<protein>
    <submittedName>
        <fullName evidence="1">Uncharacterized protein</fullName>
    </submittedName>
</protein>
<dbReference type="AlphaFoldDB" id="A0AAE4CW05"/>
<evidence type="ECO:0000313" key="1">
    <source>
        <dbReference type="EMBL" id="MDR7328001.1"/>
    </source>
</evidence>
<keyword evidence="2" id="KW-1185">Reference proteome</keyword>
<proteinExistence type="predicted"/>